<evidence type="ECO:0000256" key="1">
    <source>
        <dbReference type="SAM" id="Phobius"/>
    </source>
</evidence>
<keyword evidence="1" id="KW-0472">Membrane</keyword>
<feature type="transmembrane region" description="Helical" evidence="1">
    <location>
        <begin position="109"/>
        <end position="128"/>
    </location>
</feature>
<keyword evidence="1" id="KW-0812">Transmembrane</keyword>
<dbReference type="EMBL" id="JACHLI010000001">
    <property type="protein sequence ID" value="MBB4861549.1"/>
    <property type="molecule type" value="Genomic_DNA"/>
</dbReference>
<dbReference type="Proteomes" id="UP000566995">
    <property type="component" value="Unassembled WGS sequence"/>
</dbReference>
<keyword evidence="1" id="KW-1133">Transmembrane helix</keyword>
<evidence type="ECO:0000313" key="2">
    <source>
        <dbReference type="EMBL" id="MBB4861549.1"/>
    </source>
</evidence>
<accession>A0A7W7KFU8</accession>
<name>A0A7W7KFU8_PSENT</name>
<comment type="caution">
    <text evidence="2">The sequence shown here is derived from an EMBL/GenBank/DDBJ whole genome shotgun (WGS) entry which is preliminary data.</text>
</comment>
<sequence length="135" mass="15130">MREALGHFLKAYWHHTWLFMTFKHNGRGLERGSGVLFAMLGGLDILISVAYRELGNSDSSLLMTLILLGVYFQMWMSGRHATLTCFILTSLFADVICLFAEIFQTPLSQIFIMASSLWSIAALAMFVLKGNTTNA</sequence>
<organism evidence="2 3">
    <name type="scientific">Pseudomonas nitroreducens</name>
    <dbReference type="NCBI Taxonomy" id="46680"/>
    <lineage>
        <taxon>Bacteria</taxon>
        <taxon>Pseudomonadati</taxon>
        <taxon>Pseudomonadota</taxon>
        <taxon>Gammaproteobacteria</taxon>
        <taxon>Pseudomonadales</taxon>
        <taxon>Pseudomonadaceae</taxon>
        <taxon>Pseudomonas</taxon>
    </lineage>
</organism>
<feature type="transmembrane region" description="Helical" evidence="1">
    <location>
        <begin position="33"/>
        <end position="51"/>
    </location>
</feature>
<reference evidence="2 3" key="1">
    <citation type="submission" date="2020-08" db="EMBL/GenBank/DDBJ databases">
        <title>Functional genomics of gut bacteria from endangered species of beetles.</title>
        <authorList>
            <person name="Carlos-Shanley C."/>
        </authorList>
    </citation>
    <scope>NUCLEOTIDE SEQUENCE [LARGE SCALE GENOMIC DNA]</scope>
    <source>
        <strain evidence="2 3">S00179</strain>
    </source>
</reference>
<feature type="transmembrane region" description="Helical" evidence="1">
    <location>
        <begin position="83"/>
        <end position="103"/>
    </location>
</feature>
<proteinExistence type="predicted"/>
<evidence type="ECO:0000313" key="3">
    <source>
        <dbReference type="Proteomes" id="UP000566995"/>
    </source>
</evidence>
<feature type="transmembrane region" description="Helical" evidence="1">
    <location>
        <begin position="57"/>
        <end position="76"/>
    </location>
</feature>
<gene>
    <name evidence="2" type="ORF">HNP46_000360</name>
</gene>
<dbReference type="AlphaFoldDB" id="A0A7W7KFU8"/>
<protein>
    <submittedName>
        <fullName evidence="2">Uncharacterized protein</fullName>
    </submittedName>
</protein>
<dbReference type="RefSeq" id="WP_184585807.1">
    <property type="nucleotide sequence ID" value="NZ_JACHLI010000001.1"/>
</dbReference>